<evidence type="ECO:0000313" key="1">
    <source>
        <dbReference type="EMBL" id="KAF9760975.1"/>
    </source>
</evidence>
<evidence type="ECO:0000313" key="2">
    <source>
        <dbReference type="Proteomes" id="UP000740883"/>
    </source>
</evidence>
<keyword evidence="2" id="KW-1185">Reference proteome</keyword>
<protein>
    <submittedName>
        <fullName evidence="1">Uncharacterized protein</fullName>
    </submittedName>
</protein>
<gene>
    <name evidence="1" type="ORF">NGRA_2928</name>
</gene>
<reference evidence="1 2" key="1">
    <citation type="journal article" date="2020" name="Genome Biol. Evol.">
        <title>Comparative genomics of strictly vertically transmitted, feminizing microsporidia endosymbionts of amphipod crustaceans.</title>
        <authorList>
            <person name="Cormier A."/>
            <person name="Chebbi M.A."/>
            <person name="Giraud I."/>
            <person name="Wattier R."/>
            <person name="Teixeira M."/>
            <person name="Gilbert C."/>
            <person name="Rigaud T."/>
            <person name="Cordaux R."/>
        </authorList>
    </citation>
    <scope>NUCLEOTIDE SEQUENCE [LARGE SCALE GENOMIC DNA]</scope>
    <source>
        <strain evidence="1 2">Ou3-Ou53</strain>
    </source>
</reference>
<comment type="caution">
    <text evidence="1">The sequence shown here is derived from an EMBL/GenBank/DDBJ whole genome shotgun (WGS) entry which is preliminary data.</text>
</comment>
<dbReference type="EMBL" id="SBJO01000464">
    <property type="protein sequence ID" value="KAF9760975.1"/>
    <property type="molecule type" value="Genomic_DNA"/>
</dbReference>
<name>A0A9P6GVP7_9MICR</name>
<accession>A0A9P6GVP7</accession>
<dbReference type="Proteomes" id="UP000740883">
    <property type="component" value="Unassembled WGS sequence"/>
</dbReference>
<dbReference type="AlphaFoldDB" id="A0A9P6GVP7"/>
<organism evidence="1 2">
    <name type="scientific">Nosema granulosis</name>
    <dbReference type="NCBI Taxonomy" id="83296"/>
    <lineage>
        <taxon>Eukaryota</taxon>
        <taxon>Fungi</taxon>
        <taxon>Fungi incertae sedis</taxon>
        <taxon>Microsporidia</taxon>
        <taxon>Nosematidae</taxon>
        <taxon>Nosema</taxon>
    </lineage>
</organism>
<sequence>MWKKHLSKIVYEYNLAKHPATNKKPFRLLYQYPGYNTVFDVTEIEEEEEVIWEPLIEASYLDKMDKHSCVHLSKHALSEGNCVLVSNDFDKNTKTKKINPIVFISEETVILKIISSNIALITRDNKEETVPISRQKINKSFHA</sequence>
<proteinExistence type="predicted"/>